<keyword evidence="2" id="KW-1185">Reference proteome</keyword>
<proteinExistence type="predicted"/>
<reference evidence="1 2" key="1">
    <citation type="submission" date="2024-01" db="EMBL/GenBank/DDBJ databases">
        <title>The genomes of 5 underutilized Papilionoideae crops provide insights into root nodulation and disease resistanc.</title>
        <authorList>
            <person name="Jiang F."/>
        </authorList>
    </citation>
    <scope>NUCLEOTIDE SEQUENCE [LARGE SCALE GENOMIC DNA]</scope>
    <source>
        <strain evidence="1">JINMINGXINNONG_FW02</strain>
        <tissue evidence="1">Leaves</tissue>
    </source>
</reference>
<comment type="caution">
    <text evidence="1">The sequence shown here is derived from an EMBL/GenBank/DDBJ whole genome shotgun (WGS) entry which is preliminary data.</text>
</comment>
<dbReference type="AlphaFoldDB" id="A0AAN9LTM7"/>
<accession>A0AAN9LTM7</accession>
<sequence>MTSKVLIRIELTLLNTQKINLSLRLALLESGQWPTCIRITYPFRGHVSDECSIFRYALWTNLKSTGLDCTVTTQKTCGLGFKTDCEVHSTVLSVHMIAPQVKKSC</sequence>
<evidence type="ECO:0000313" key="2">
    <source>
        <dbReference type="Proteomes" id="UP001374584"/>
    </source>
</evidence>
<gene>
    <name evidence="1" type="ORF">VNO80_24463</name>
</gene>
<dbReference type="Proteomes" id="UP001374584">
    <property type="component" value="Unassembled WGS sequence"/>
</dbReference>
<organism evidence="1 2">
    <name type="scientific">Phaseolus coccineus</name>
    <name type="common">Scarlet runner bean</name>
    <name type="synonym">Phaseolus multiflorus</name>
    <dbReference type="NCBI Taxonomy" id="3886"/>
    <lineage>
        <taxon>Eukaryota</taxon>
        <taxon>Viridiplantae</taxon>
        <taxon>Streptophyta</taxon>
        <taxon>Embryophyta</taxon>
        <taxon>Tracheophyta</taxon>
        <taxon>Spermatophyta</taxon>
        <taxon>Magnoliopsida</taxon>
        <taxon>eudicotyledons</taxon>
        <taxon>Gunneridae</taxon>
        <taxon>Pentapetalae</taxon>
        <taxon>rosids</taxon>
        <taxon>fabids</taxon>
        <taxon>Fabales</taxon>
        <taxon>Fabaceae</taxon>
        <taxon>Papilionoideae</taxon>
        <taxon>50 kb inversion clade</taxon>
        <taxon>NPAAA clade</taxon>
        <taxon>indigoferoid/millettioid clade</taxon>
        <taxon>Phaseoleae</taxon>
        <taxon>Phaseolus</taxon>
    </lineage>
</organism>
<evidence type="ECO:0000313" key="1">
    <source>
        <dbReference type="EMBL" id="KAK7341531.1"/>
    </source>
</evidence>
<dbReference type="EMBL" id="JAYMYR010000009">
    <property type="protein sequence ID" value="KAK7341531.1"/>
    <property type="molecule type" value="Genomic_DNA"/>
</dbReference>
<protein>
    <submittedName>
        <fullName evidence="1">Uncharacterized protein</fullName>
    </submittedName>
</protein>
<name>A0AAN9LTM7_PHACN</name>